<dbReference type="PANTHER" id="PTHR31170">
    <property type="entry name" value="BNAC04G53230D PROTEIN"/>
    <property type="match status" value="1"/>
</dbReference>
<reference evidence="1" key="1">
    <citation type="submission" date="2023-05" db="EMBL/GenBank/DDBJ databases">
        <authorList>
            <person name="Huff M."/>
        </authorList>
    </citation>
    <scope>NUCLEOTIDE SEQUENCE</scope>
</reference>
<organism evidence="1 2">
    <name type="scientific">Fraxinus pennsylvanica</name>
    <dbReference type="NCBI Taxonomy" id="56036"/>
    <lineage>
        <taxon>Eukaryota</taxon>
        <taxon>Viridiplantae</taxon>
        <taxon>Streptophyta</taxon>
        <taxon>Embryophyta</taxon>
        <taxon>Tracheophyta</taxon>
        <taxon>Spermatophyta</taxon>
        <taxon>Magnoliopsida</taxon>
        <taxon>eudicotyledons</taxon>
        <taxon>Gunneridae</taxon>
        <taxon>Pentapetalae</taxon>
        <taxon>asterids</taxon>
        <taxon>lamiids</taxon>
        <taxon>Lamiales</taxon>
        <taxon>Oleaceae</taxon>
        <taxon>Oleeae</taxon>
        <taxon>Fraxinus</taxon>
    </lineage>
</organism>
<dbReference type="InterPro" id="IPR004158">
    <property type="entry name" value="DUF247_pln"/>
</dbReference>
<dbReference type="AlphaFoldDB" id="A0AAD2A0U5"/>
<keyword evidence="2" id="KW-1185">Reference proteome</keyword>
<accession>A0AAD2A0U5</accession>
<gene>
    <name evidence="1" type="ORF">FPE_LOCUS26949</name>
</gene>
<sequence length="371" mass="42782">MTTVGATEDNQSAEIPQICAKSQESTANITEGSEDEWLISIKNYVKDTTEKPQIARVPLLLREANKVCFVPLVVSIGPYHRGDPKLKAFEELKIPIAQKFCHACENKVSIEQMYKAVAREGKTARECYEKGSTKCYNDEVFNRMMFLDACFVLHVMLILKEGNVSNGTDKEQKEVDPLQHGSCYLAFVQRDLFLLENQIPLLILNVLMKFRFKKENERTELIQNFIDRKFTVMRPQKNTCTKAFEKLHERMMGKRDQEKNEWKLDLNASPPHLLHLARDQLIGKPPEKTNMEKSVQWHSYRSGSSGSRGSFLAEFTRLGCCEWDLSCKLLQEGGRKDERRGGCENARSEGSWQLQFLDILVLNMKPWRCFE</sequence>
<protein>
    <submittedName>
        <fullName evidence="1">Uncharacterized protein</fullName>
    </submittedName>
</protein>
<name>A0AAD2A0U5_9LAMI</name>
<proteinExistence type="predicted"/>
<evidence type="ECO:0000313" key="2">
    <source>
        <dbReference type="Proteomes" id="UP000834106"/>
    </source>
</evidence>
<dbReference type="EMBL" id="OU503052">
    <property type="protein sequence ID" value="CAI9779519.1"/>
    <property type="molecule type" value="Genomic_DNA"/>
</dbReference>
<dbReference type="PANTHER" id="PTHR31170:SF25">
    <property type="entry name" value="BNAA09G04570D PROTEIN"/>
    <property type="match status" value="1"/>
</dbReference>
<evidence type="ECO:0000313" key="1">
    <source>
        <dbReference type="EMBL" id="CAI9779519.1"/>
    </source>
</evidence>
<dbReference type="Pfam" id="PF03140">
    <property type="entry name" value="DUF247"/>
    <property type="match status" value="1"/>
</dbReference>
<dbReference type="Proteomes" id="UP000834106">
    <property type="component" value="Chromosome 17"/>
</dbReference>